<evidence type="ECO:0000313" key="4">
    <source>
        <dbReference type="EMBL" id="MFC7288215.1"/>
    </source>
</evidence>
<evidence type="ECO:0000259" key="3">
    <source>
        <dbReference type="Pfam" id="PF26109"/>
    </source>
</evidence>
<feature type="domain" description="WYL" evidence="1">
    <location>
        <begin position="125"/>
        <end position="192"/>
    </location>
</feature>
<name>A0ABW2IBH6_9BURK</name>
<dbReference type="InterPro" id="IPR051534">
    <property type="entry name" value="CBASS_pafABC_assoc_protein"/>
</dbReference>
<dbReference type="InterPro" id="IPR026881">
    <property type="entry name" value="WYL_dom"/>
</dbReference>
<dbReference type="InterPro" id="IPR059019">
    <property type="entry name" value="WHD_CapW"/>
</dbReference>
<protein>
    <submittedName>
        <fullName evidence="4">Helix-turn-helix transcriptional regulator</fullName>
    </submittedName>
</protein>
<evidence type="ECO:0000313" key="5">
    <source>
        <dbReference type="Proteomes" id="UP001596542"/>
    </source>
</evidence>
<evidence type="ECO:0000259" key="2">
    <source>
        <dbReference type="Pfam" id="PF26107"/>
    </source>
</evidence>
<dbReference type="PROSITE" id="PS52050">
    <property type="entry name" value="WYL"/>
    <property type="match status" value="1"/>
</dbReference>
<dbReference type="PANTHER" id="PTHR34580:SF3">
    <property type="entry name" value="PROTEIN PAFB"/>
    <property type="match status" value="1"/>
</dbReference>
<dbReference type="EMBL" id="JBHTBU010000001">
    <property type="protein sequence ID" value="MFC7288215.1"/>
    <property type="molecule type" value="Genomic_DNA"/>
</dbReference>
<dbReference type="PANTHER" id="PTHR34580">
    <property type="match status" value="1"/>
</dbReference>
<dbReference type="PIRSF" id="PIRSF015558">
    <property type="entry name" value="Txn_reg_DeoR_prd"/>
    <property type="match status" value="1"/>
</dbReference>
<dbReference type="Pfam" id="PF26107">
    <property type="entry name" value="BrxR_CTD"/>
    <property type="match status" value="1"/>
</dbReference>
<evidence type="ECO:0000259" key="1">
    <source>
        <dbReference type="Pfam" id="PF13280"/>
    </source>
</evidence>
<dbReference type="Pfam" id="PF26109">
    <property type="entry name" value="WHD_BrxR"/>
    <property type="match status" value="1"/>
</dbReference>
<accession>A0ABW2IBH6</accession>
<feature type="domain" description="DNA-binding transcriptional repressor CapW C-terminal dimerisation" evidence="2">
    <location>
        <begin position="212"/>
        <end position="278"/>
    </location>
</feature>
<gene>
    <name evidence="4" type="ORF">ACFQPC_09235</name>
</gene>
<dbReference type="InterPro" id="IPR016634">
    <property type="entry name" value="CapW-like"/>
</dbReference>
<proteinExistence type="predicted"/>
<organism evidence="4 5">
    <name type="scientific">Herminiimonas glaciei</name>
    <dbReference type="NCBI Taxonomy" id="523788"/>
    <lineage>
        <taxon>Bacteria</taxon>
        <taxon>Pseudomonadati</taxon>
        <taxon>Pseudomonadota</taxon>
        <taxon>Betaproteobacteria</taxon>
        <taxon>Burkholderiales</taxon>
        <taxon>Oxalobacteraceae</taxon>
        <taxon>Herminiimonas</taxon>
    </lineage>
</organism>
<sequence length="288" mass="32837">MELSESFGYAQRQRLQYIESVAYWEGMVDRPRVSHAFELSENHITKDFTAYRTAFPDNLAYDPSARAYRPGRDFEPKIATGSGEEYLAMLRAFHESKSATLLPPIGNGVTTVGLPIPSGTINPKVLREMTRALSQRMGLRISYQSFSNPEPSEREVWPHALVFAGLRWHVRAYDGLREDFVDLVLLRILDAKPLNRTSTVPVQNDVNWNAIETVEIRTQPDLSDTQKMIVAAEYGMHKEKKIGWVCRCEVRRSLVGYLLIALRLDDRSESHPHICLADPALATRFKFL</sequence>
<dbReference type="InterPro" id="IPR059020">
    <property type="entry name" value="CapW_CTD"/>
</dbReference>
<comment type="caution">
    <text evidence="4">The sequence shown here is derived from an EMBL/GenBank/DDBJ whole genome shotgun (WGS) entry which is preliminary data.</text>
</comment>
<dbReference type="RefSeq" id="WP_382271574.1">
    <property type="nucleotide sequence ID" value="NZ_JBHTBU010000001.1"/>
</dbReference>
<dbReference type="Proteomes" id="UP001596542">
    <property type="component" value="Unassembled WGS sequence"/>
</dbReference>
<feature type="domain" description="DNA-binding transcriptional repressor CapW winged helix-turn-helix" evidence="3">
    <location>
        <begin position="11"/>
        <end position="91"/>
    </location>
</feature>
<reference evidence="5" key="1">
    <citation type="journal article" date="2019" name="Int. J. Syst. Evol. Microbiol.">
        <title>The Global Catalogue of Microorganisms (GCM) 10K type strain sequencing project: providing services to taxonomists for standard genome sequencing and annotation.</title>
        <authorList>
            <consortium name="The Broad Institute Genomics Platform"/>
            <consortium name="The Broad Institute Genome Sequencing Center for Infectious Disease"/>
            <person name="Wu L."/>
            <person name="Ma J."/>
        </authorList>
    </citation>
    <scope>NUCLEOTIDE SEQUENCE [LARGE SCALE GENOMIC DNA]</scope>
    <source>
        <strain evidence="5">KACC 12508</strain>
    </source>
</reference>
<dbReference type="Pfam" id="PF13280">
    <property type="entry name" value="WYL"/>
    <property type="match status" value="1"/>
</dbReference>
<keyword evidence="5" id="KW-1185">Reference proteome</keyword>